<dbReference type="Gene3D" id="3.80.10.10">
    <property type="entry name" value="Ribonuclease Inhibitor"/>
    <property type="match status" value="1"/>
</dbReference>
<dbReference type="Proteomes" id="UP000007110">
    <property type="component" value="Unassembled WGS sequence"/>
</dbReference>
<dbReference type="InterPro" id="IPR032675">
    <property type="entry name" value="LRR_dom_sf"/>
</dbReference>
<organism evidence="2 3">
    <name type="scientific">Strongylocentrotus purpuratus</name>
    <name type="common">Purple sea urchin</name>
    <dbReference type="NCBI Taxonomy" id="7668"/>
    <lineage>
        <taxon>Eukaryota</taxon>
        <taxon>Metazoa</taxon>
        <taxon>Echinodermata</taxon>
        <taxon>Eleutherozoa</taxon>
        <taxon>Echinozoa</taxon>
        <taxon>Echinoidea</taxon>
        <taxon>Euechinoidea</taxon>
        <taxon>Echinacea</taxon>
        <taxon>Camarodonta</taxon>
        <taxon>Echinidea</taxon>
        <taxon>Strongylocentrotidae</taxon>
        <taxon>Strongylocentrotus</taxon>
    </lineage>
</organism>
<evidence type="ECO:0000313" key="2">
    <source>
        <dbReference type="EnsemblMetazoa" id="XP_030834747"/>
    </source>
</evidence>
<sequence>MSSFLDNTIHSIQPVLSHHQIEKVTHREADLGSAASSHYARGLCFMPHLRSLCLYSVELSDEFYLTMASEASKSKIQTLSVKDVSMMTPRRLLSILSLPRLQSLTLRDIRQVDIDDGETLTRPTSVDELTVDGRHVISLWNLGLHASCPQVKKLKLNYQDKENVSSDIITMACSPFYHLTHLQIKGDKYRLSTTLNDPVSFCDAVKTSCPRLTKLSVLYITLKNEKAAEVIQLMKTHPHLTSIDLIGCHTKADLDPLVSEVNSEGKVTVTVMHGSTYREGSSSQSIPLKRQAPHTQSIPQDGPEIPEKQSSQESRRLHLDTTDDGNQVHWVFLTDVPEELPLQDDEAVISCGIRFSTSGAELSKPIKVTLDHNAHFSNPRLAEIVFYTRTKENRKRNDRGQDDLSVPANVRRMEAWRYRYQVVRGPKEK</sequence>
<dbReference type="PANTHER" id="PTHR24407">
    <property type="entry name" value="PROTEIN KINASE DOMAIN-CONTAINING PROTEIN"/>
    <property type="match status" value="1"/>
</dbReference>
<dbReference type="AlphaFoldDB" id="A0A7M7NCY5"/>
<reference evidence="3" key="1">
    <citation type="submission" date="2015-02" db="EMBL/GenBank/DDBJ databases">
        <title>Genome sequencing for Strongylocentrotus purpuratus.</title>
        <authorList>
            <person name="Murali S."/>
            <person name="Liu Y."/>
            <person name="Vee V."/>
            <person name="English A."/>
            <person name="Wang M."/>
            <person name="Skinner E."/>
            <person name="Han Y."/>
            <person name="Muzny D.M."/>
            <person name="Worley K.C."/>
            <person name="Gibbs R.A."/>
        </authorList>
    </citation>
    <scope>NUCLEOTIDE SEQUENCE</scope>
</reference>
<dbReference type="InParanoid" id="A0A7M7NCY5"/>
<proteinExistence type="predicted"/>
<feature type="region of interest" description="Disordered" evidence="1">
    <location>
        <begin position="277"/>
        <end position="316"/>
    </location>
</feature>
<evidence type="ECO:0000256" key="1">
    <source>
        <dbReference type="SAM" id="MobiDB-lite"/>
    </source>
</evidence>
<evidence type="ECO:0000313" key="3">
    <source>
        <dbReference type="Proteomes" id="UP000007110"/>
    </source>
</evidence>
<name>A0A7M7NCY5_STRPU</name>
<dbReference type="EnsemblMetazoa" id="XM_030978887">
    <property type="protein sequence ID" value="XP_030834747"/>
    <property type="gene ID" value="LOC115921418"/>
</dbReference>
<dbReference type="PANTHER" id="PTHR24407:SF14">
    <property type="entry name" value="SIR2-LIKE DOMAIN-CONTAINING PROTEIN"/>
    <property type="match status" value="1"/>
</dbReference>
<reference evidence="2" key="2">
    <citation type="submission" date="2021-01" db="UniProtKB">
        <authorList>
            <consortium name="EnsemblMetazoa"/>
        </authorList>
    </citation>
    <scope>IDENTIFICATION</scope>
</reference>
<accession>A0A7M7NCY5</accession>
<dbReference type="SUPFAM" id="SSF52047">
    <property type="entry name" value="RNI-like"/>
    <property type="match status" value="1"/>
</dbReference>
<dbReference type="KEGG" id="spu:115921418"/>
<dbReference type="RefSeq" id="XP_030834747.1">
    <property type="nucleotide sequence ID" value="XM_030978887.1"/>
</dbReference>
<dbReference type="GeneID" id="115921418"/>
<keyword evidence="3" id="KW-1185">Reference proteome</keyword>
<protein>
    <submittedName>
        <fullName evidence="2">Uncharacterized protein</fullName>
    </submittedName>
</protein>